<evidence type="ECO:0000313" key="4">
    <source>
        <dbReference type="Proteomes" id="UP000231932"/>
    </source>
</evidence>
<dbReference type="PANTHER" id="PTHR32182:SF0">
    <property type="entry name" value="DNA REPLICATION AND REPAIR PROTEIN RECF"/>
    <property type="match status" value="1"/>
</dbReference>
<dbReference type="OrthoDB" id="9789562at2"/>
<reference evidence="4" key="1">
    <citation type="submission" date="2017-11" db="EMBL/GenBank/DDBJ databases">
        <title>Complete Genome Sequence of Kyrpidia sp. Strain EA-1, a thermophilic, hydrogen-oxidizing Bacterium, isolated from the Azores.</title>
        <authorList>
            <person name="Reiner J.E."/>
            <person name="Lapp C.J."/>
            <person name="Bunk B."/>
            <person name="Gescher J."/>
        </authorList>
    </citation>
    <scope>NUCLEOTIDE SEQUENCE [LARGE SCALE GENOMIC DNA]</scope>
    <source>
        <strain evidence="4">EA-1</strain>
    </source>
</reference>
<dbReference type="GO" id="GO:0006302">
    <property type="term" value="P:double-strand break repair"/>
    <property type="evidence" value="ECO:0007669"/>
    <property type="project" value="TreeGrafter"/>
</dbReference>
<keyword evidence="4" id="KW-1185">Reference proteome</keyword>
<dbReference type="InterPro" id="IPR026866">
    <property type="entry name" value="CR006_AAA"/>
</dbReference>
<dbReference type="SUPFAM" id="SSF52540">
    <property type="entry name" value="P-loop containing nucleoside triphosphate hydrolases"/>
    <property type="match status" value="1"/>
</dbReference>
<dbReference type="EMBL" id="CP024955">
    <property type="protein sequence ID" value="ATY86002.1"/>
    <property type="molecule type" value="Genomic_DNA"/>
</dbReference>
<evidence type="ECO:0000256" key="1">
    <source>
        <dbReference type="SAM" id="Coils"/>
    </source>
</evidence>
<evidence type="ECO:0000259" key="2">
    <source>
        <dbReference type="Pfam" id="PF13166"/>
    </source>
</evidence>
<dbReference type="InterPro" id="IPR027417">
    <property type="entry name" value="P-loop_NTPase"/>
</dbReference>
<evidence type="ECO:0000313" key="3">
    <source>
        <dbReference type="EMBL" id="ATY86002.1"/>
    </source>
</evidence>
<proteinExistence type="predicted"/>
<keyword evidence="1" id="KW-0175">Coiled coil</keyword>
<dbReference type="Pfam" id="PF13166">
    <property type="entry name" value="AAA_13"/>
    <property type="match status" value="1"/>
</dbReference>
<dbReference type="Proteomes" id="UP000231932">
    <property type="component" value="Chromosome"/>
</dbReference>
<dbReference type="CDD" id="cd00267">
    <property type="entry name" value="ABC_ATPase"/>
    <property type="match status" value="1"/>
</dbReference>
<dbReference type="RefSeq" id="WP_100668753.1">
    <property type="nucleotide sequence ID" value="NZ_CP024955.1"/>
</dbReference>
<dbReference type="GO" id="GO:0000731">
    <property type="term" value="P:DNA synthesis involved in DNA repair"/>
    <property type="evidence" value="ECO:0007669"/>
    <property type="project" value="TreeGrafter"/>
</dbReference>
<protein>
    <recommendedName>
        <fullName evidence="2">Protein CR006 P-loop domain-containing protein</fullName>
    </recommendedName>
</protein>
<gene>
    <name evidence="3" type="ORF">CVV65_14590</name>
</gene>
<feature type="domain" description="Protein CR006 P-loop" evidence="2">
    <location>
        <begin position="23"/>
        <end position="694"/>
    </location>
</feature>
<feature type="coiled-coil region" evidence="1">
    <location>
        <begin position="450"/>
        <end position="484"/>
    </location>
</feature>
<feature type="coiled-coil region" evidence="1">
    <location>
        <begin position="129"/>
        <end position="196"/>
    </location>
</feature>
<name>A0A2K8NC94_9BACL</name>
<dbReference type="Gene3D" id="3.40.50.300">
    <property type="entry name" value="P-loop containing nucleotide triphosphate hydrolases"/>
    <property type="match status" value="2"/>
</dbReference>
<organism evidence="3 4">
    <name type="scientific">Kyrpidia spormannii</name>
    <dbReference type="NCBI Taxonomy" id="2055160"/>
    <lineage>
        <taxon>Bacteria</taxon>
        <taxon>Bacillati</taxon>
        <taxon>Bacillota</taxon>
        <taxon>Bacilli</taxon>
        <taxon>Bacillales</taxon>
        <taxon>Alicyclobacillaceae</taxon>
        <taxon>Kyrpidia</taxon>
    </lineage>
</organism>
<dbReference type="PANTHER" id="PTHR32182">
    <property type="entry name" value="DNA REPLICATION AND REPAIR PROTEIN RECF"/>
    <property type="match status" value="1"/>
</dbReference>
<dbReference type="AlphaFoldDB" id="A0A2K8NC94"/>
<dbReference type="KEGG" id="kyr:CVV65_14590"/>
<sequence length="767" mass="87019">MLEKIVRIKNIGRFLDYAAKGDVTFRKLTLVYAENGRGKTTLCAILRSLQSGQPEFISERQTLWATDAPFVHIRLNNADYKFDGNAWTNSHPDILIFDSVFVNENVYSGDYVEHEHKKNLYRVIVGAQGVQLARQIEELDRQIRDLNANLREKKESISKHVPSGTEFDDYLEWQPLADIEAQIQQKTEELSNRQRAAARAGEIQEKQLFVKVQLPSLPSNFSEILSKQLTDIVIDAERKVREQIARHQMGHQGESWLSQGLAYVKDDRCPFCGQGVQANDLIAAYRSHFSAAYRGLKQEVAQLTQRVNSAIGEAALSSVQQAIAANAALAEFWRQFTAVDLPHISFSDIQQKYATLREKCLKLATRKQESPTESVKLDAEFTTALAEVDALRTAVVKYNAAVDAVNSRVNEQKAAARSQPDIVGVKNELAQLEARKKRFEPEIAKACQAYKDAVAKKASLDQEKQQLRRQLDQYCENIMRTYEKSINEYLDHFNTGFRITNSRHLYKGGTPSSHYQIEINRKPVDLGDARTPAGTPCFKTALSSGDRNALALAFFLAVLKQESDIERKIVVFDDPFTSLDRFRRTSTQQLIQRLLKMAQQVIVLSHDAHFLKLLHDECPSATTNTKTLRMSKTGNATVIGEWDIEAEVLSSYEKDYRTLHGFYDDRTGDPRAVARAIRPFLECLLRTRFPGHFQPNEWLGDFITKIRAADEASGLQLARADLSELEAINDYSKKYHHQQNPNADIEPINEDELHAYVKRTLRLVGGE</sequence>
<accession>A0A2K8NC94</accession>